<comment type="subcellular location">
    <subcellularLocation>
        <location evidence="1 6">Cell membrane</location>
        <topology evidence="1 6">Multi-pass membrane protein</topology>
    </subcellularLocation>
</comment>
<dbReference type="GO" id="GO:0005886">
    <property type="term" value="C:plasma membrane"/>
    <property type="evidence" value="ECO:0007669"/>
    <property type="project" value="UniProtKB-SubCell"/>
</dbReference>
<keyword evidence="5 6" id="KW-0472">Membrane</keyword>
<dbReference type="EMBL" id="LT906479">
    <property type="protein sequence ID" value="SNW03188.1"/>
    <property type="molecule type" value="Genomic_DNA"/>
</dbReference>
<dbReference type="AlphaFoldDB" id="A0A240C7Z4"/>
<dbReference type="InterPro" id="IPR015414">
    <property type="entry name" value="TMEM64"/>
</dbReference>
<evidence type="ECO:0000313" key="9">
    <source>
        <dbReference type="Proteomes" id="UP000215134"/>
    </source>
</evidence>
<feature type="transmembrane region" description="Helical" evidence="6">
    <location>
        <begin position="12"/>
        <end position="35"/>
    </location>
</feature>
<feature type="domain" description="VTT" evidence="7">
    <location>
        <begin position="35"/>
        <end position="153"/>
    </location>
</feature>
<feature type="transmembrane region" description="Helical" evidence="6">
    <location>
        <begin position="47"/>
        <end position="72"/>
    </location>
</feature>
<evidence type="ECO:0000259" key="7">
    <source>
        <dbReference type="Pfam" id="PF09335"/>
    </source>
</evidence>
<evidence type="ECO:0000256" key="5">
    <source>
        <dbReference type="ARBA" id="ARBA00023136"/>
    </source>
</evidence>
<dbReference type="Pfam" id="PF09335">
    <property type="entry name" value="VTT_dom"/>
    <property type="match status" value="1"/>
</dbReference>
<accession>A0A240C7Z4</accession>
<dbReference type="Proteomes" id="UP000215134">
    <property type="component" value="Chromosome 1"/>
</dbReference>
<keyword evidence="9" id="KW-1185">Reference proteome</keyword>
<organism evidence="8 9">
    <name type="scientific">Serratia ficaria</name>
    <dbReference type="NCBI Taxonomy" id="61651"/>
    <lineage>
        <taxon>Bacteria</taxon>
        <taxon>Pseudomonadati</taxon>
        <taxon>Pseudomonadota</taxon>
        <taxon>Gammaproteobacteria</taxon>
        <taxon>Enterobacterales</taxon>
        <taxon>Yersiniaceae</taxon>
        <taxon>Serratia</taxon>
    </lineage>
</organism>
<evidence type="ECO:0000256" key="6">
    <source>
        <dbReference type="RuleBase" id="RU366058"/>
    </source>
</evidence>
<dbReference type="KEGG" id="sfj:SAMEA4384070_3169"/>
<proteinExistence type="inferred from homology"/>
<evidence type="ECO:0000313" key="8">
    <source>
        <dbReference type="EMBL" id="SNW03188.1"/>
    </source>
</evidence>
<dbReference type="PANTHER" id="PTHR12677:SF59">
    <property type="entry name" value="GOLGI APPARATUS MEMBRANE PROTEIN TVP38-RELATED"/>
    <property type="match status" value="1"/>
</dbReference>
<evidence type="ECO:0000256" key="4">
    <source>
        <dbReference type="ARBA" id="ARBA00022989"/>
    </source>
</evidence>
<gene>
    <name evidence="8" type="primary">ydjZ</name>
    <name evidence="8" type="ORF">SAMEA4384070_03169</name>
</gene>
<feature type="transmembrane region" description="Helical" evidence="6">
    <location>
        <begin position="175"/>
        <end position="194"/>
    </location>
</feature>
<dbReference type="InterPro" id="IPR032816">
    <property type="entry name" value="VTT_dom"/>
</dbReference>
<dbReference type="RefSeq" id="WP_095098234.1">
    <property type="nucleotide sequence ID" value="NZ_CAMIQD010000001.1"/>
</dbReference>
<dbReference type="PANTHER" id="PTHR12677">
    <property type="entry name" value="GOLGI APPARATUS MEMBRANE PROTEIN TVP38-RELATED"/>
    <property type="match status" value="1"/>
</dbReference>
<protein>
    <recommendedName>
        <fullName evidence="6">TVP38/TMEM64 family membrane protein</fullName>
    </recommendedName>
</protein>
<evidence type="ECO:0000256" key="1">
    <source>
        <dbReference type="ARBA" id="ARBA00004651"/>
    </source>
</evidence>
<keyword evidence="2 6" id="KW-1003">Cell membrane</keyword>
<dbReference type="OrthoDB" id="9800167at2"/>
<evidence type="ECO:0000256" key="2">
    <source>
        <dbReference type="ARBA" id="ARBA00022475"/>
    </source>
</evidence>
<keyword evidence="4 6" id="KW-1133">Transmembrane helix</keyword>
<dbReference type="GeneID" id="75028312"/>
<reference evidence="8 9" key="1">
    <citation type="submission" date="2017-06" db="EMBL/GenBank/DDBJ databases">
        <authorList>
            <consortium name="Pathogen Informatics"/>
        </authorList>
    </citation>
    <scope>NUCLEOTIDE SEQUENCE [LARGE SCALE GENOMIC DNA]</scope>
    <source>
        <strain evidence="8 9">NCTC12148</strain>
    </source>
</reference>
<comment type="caution">
    <text evidence="6">Lacks conserved residue(s) required for the propagation of feature annotation.</text>
</comment>
<keyword evidence="3 6" id="KW-0812">Transmembrane</keyword>
<comment type="similarity">
    <text evidence="6">Belongs to the TVP38/TMEM64 family.</text>
</comment>
<sequence>MANLISSLSLYLQAAGGVGAVLFFAVFVAATLLFFPASLLTALSGWLFGATGGTLIALLAGITSSLLAFGLARSRLFPHVAKGAVRSTNLSRVLSLAQHNGIVLVLLLRLSSVVPFAPLNYGLGASGMHFKKYLAATMPGLIPGTFIYASAGATVSDVGVLARGDFSPLEMMQNTGVLTGAAVAALGLVLLYLLQRCIRRKMGI</sequence>
<feature type="transmembrane region" description="Helical" evidence="6">
    <location>
        <begin position="133"/>
        <end position="155"/>
    </location>
</feature>
<evidence type="ECO:0000256" key="3">
    <source>
        <dbReference type="ARBA" id="ARBA00022692"/>
    </source>
</evidence>
<name>A0A240C7Z4_SERFI</name>